<feature type="transmembrane region" description="Helical" evidence="1">
    <location>
        <begin position="6"/>
        <end position="23"/>
    </location>
</feature>
<evidence type="ECO:0000256" key="1">
    <source>
        <dbReference type="SAM" id="Phobius"/>
    </source>
</evidence>
<dbReference type="Pfam" id="PF05751">
    <property type="entry name" value="FixH"/>
    <property type="match status" value="1"/>
</dbReference>
<proteinExistence type="predicted"/>
<dbReference type="Proteomes" id="UP000321436">
    <property type="component" value="Unassembled WGS sequence"/>
</dbReference>
<evidence type="ECO:0008006" key="4">
    <source>
        <dbReference type="Google" id="ProtNLM"/>
    </source>
</evidence>
<dbReference type="EMBL" id="BKAU01000001">
    <property type="protein sequence ID" value="GEP93948.1"/>
    <property type="molecule type" value="Genomic_DNA"/>
</dbReference>
<dbReference type="AlphaFoldDB" id="A0A512RE14"/>
<keyword evidence="3" id="KW-1185">Reference proteome</keyword>
<name>A0A512RE14_9BACT</name>
<accession>A0A512RE14</accession>
<sequence length="145" mass="16896">MNWGHKIIIVFILGAAGIVTLVVKSMRTRIDMVTGDYYAEELKYQQNIDAQKNAHRLTDPVVIAQTSDSVEIIFPRECLDAELKGEITFYRPSDSRRDFSVPVQPDEYGKVLVHRQRLDRGNYRIKVQWELDGTPYFLEKQFFVQ</sequence>
<organism evidence="2 3">
    <name type="scientific">Chitinophaga cymbidii</name>
    <dbReference type="NCBI Taxonomy" id="1096750"/>
    <lineage>
        <taxon>Bacteria</taxon>
        <taxon>Pseudomonadati</taxon>
        <taxon>Bacteroidota</taxon>
        <taxon>Chitinophagia</taxon>
        <taxon>Chitinophagales</taxon>
        <taxon>Chitinophagaceae</taxon>
        <taxon>Chitinophaga</taxon>
    </lineage>
</organism>
<keyword evidence="1" id="KW-0812">Transmembrane</keyword>
<dbReference type="RefSeq" id="WP_146857450.1">
    <property type="nucleotide sequence ID" value="NZ_BKAU01000001.1"/>
</dbReference>
<reference evidence="2 3" key="1">
    <citation type="submission" date="2019-07" db="EMBL/GenBank/DDBJ databases">
        <title>Whole genome shotgun sequence of Chitinophaga cymbidii NBRC 109752.</title>
        <authorList>
            <person name="Hosoyama A."/>
            <person name="Uohara A."/>
            <person name="Ohji S."/>
            <person name="Ichikawa N."/>
        </authorList>
    </citation>
    <scope>NUCLEOTIDE SEQUENCE [LARGE SCALE GENOMIC DNA]</scope>
    <source>
        <strain evidence="2 3">NBRC 109752</strain>
    </source>
</reference>
<gene>
    <name evidence="2" type="ORF">CCY01nite_02080</name>
</gene>
<protein>
    <recommendedName>
        <fullName evidence="4">Cytochrome Cbb3 oxidase maturation protein CcoH</fullName>
    </recommendedName>
</protein>
<keyword evidence="1" id="KW-0472">Membrane</keyword>
<dbReference type="OrthoDB" id="1493774at2"/>
<comment type="caution">
    <text evidence="2">The sequence shown here is derived from an EMBL/GenBank/DDBJ whole genome shotgun (WGS) entry which is preliminary data.</text>
</comment>
<keyword evidence="1" id="KW-1133">Transmembrane helix</keyword>
<evidence type="ECO:0000313" key="3">
    <source>
        <dbReference type="Proteomes" id="UP000321436"/>
    </source>
</evidence>
<evidence type="ECO:0000313" key="2">
    <source>
        <dbReference type="EMBL" id="GEP93948.1"/>
    </source>
</evidence>
<dbReference type="InterPro" id="IPR008620">
    <property type="entry name" value="FixH"/>
</dbReference>